<evidence type="ECO:0000256" key="1">
    <source>
        <dbReference type="ARBA" id="ARBA00000900"/>
    </source>
</evidence>
<dbReference type="InterPro" id="IPR029058">
    <property type="entry name" value="AB_hydrolase_fold"/>
</dbReference>
<dbReference type="EC" id="2.3.2.27" evidence="2"/>
<dbReference type="HOGENOM" id="CLU_262246_0_0_1"/>
<dbReference type="InterPro" id="IPR051348">
    <property type="entry name" value="U-box_ubiquitin_ligases"/>
</dbReference>
<feature type="region of interest" description="Disordered" evidence="6">
    <location>
        <begin position="686"/>
        <end position="717"/>
    </location>
</feature>
<dbReference type="PANTHER" id="PTHR45647:SF132">
    <property type="entry name" value="KINASE WITH ADENINE NUCLEOTIDE ALPHA HYDROLASES-LIKE DOMAIN-CONTAINING PROTEIN"/>
    <property type="match status" value="1"/>
</dbReference>
<dbReference type="Gene3D" id="3.30.200.20">
    <property type="entry name" value="Phosphorylase Kinase, domain 1"/>
    <property type="match status" value="1"/>
</dbReference>
<dbReference type="GO" id="GO:0061630">
    <property type="term" value="F:ubiquitin protein ligase activity"/>
    <property type="evidence" value="ECO:0007669"/>
    <property type="project" value="UniProtKB-EC"/>
</dbReference>
<dbReference type="Gene3D" id="3.40.50.1820">
    <property type="entry name" value="alpha/beta hydrolase"/>
    <property type="match status" value="1"/>
</dbReference>
<feature type="region of interest" description="Disordered" evidence="6">
    <location>
        <begin position="32"/>
        <end position="51"/>
    </location>
</feature>
<feature type="region of interest" description="Disordered" evidence="6">
    <location>
        <begin position="97"/>
        <end position="121"/>
    </location>
</feature>
<feature type="region of interest" description="Disordered" evidence="6">
    <location>
        <begin position="751"/>
        <end position="819"/>
    </location>
</feature>
<dbReference type="Pfam" id="PF00582">
    <property type="entry name" value="Usp"/>
    <property type="match status" value="1"/>
</dbReference>
<keyword evidence="4" id="KW-0833">Ubl conjugation pathway</keyword>
<dbReference type="SUPFAM" id="SSF52402">
    <property type="entry name" value="Adenine nucleotide alpha hydrolases-like"/>
    <property type="match status" value="1"/>
</dbReference>
<sequence length="1291" mass="142317">MPASSRLYPSATCSHAAAASSLRRRGRGRWLASAMGQSPSSPPGRIRNRGISRWPSPGLRLDLGLLLGRKGRTRSGGGKLDLANWLRCFVAPPLPQPTAEAEASAEGRDAGNREEEEAGSEEADHLVVMVNGLYGSSADWKFAAEQFVKRLPGKVFVHRSQCNHSKLTYDGVDLMGERLAEEVRQVVQRRSNLRKISFVAHSLGGLVTRYAIGKLYVPSINDEGASLHKENLNEQRISDGGKIAGLEPINFITVATPHLGSRWNKQLPFLFGIPLLERTAAGTAHFIVGRTGKHLFLTDTDDGKPPLLLQMVEDCDDGKFMSALRSFKRHVAYANVTYDRILPMSQFTFFFLFGIVLNYELVFKASTLFACVLNMLLQLTPSDKKYPHVIHVDKGNSEYHQQEESVEASLTDSMEELMIRGLTQVPWERVDVCFRKSWLRYNAHHNIQCRPKQERGSIGGYPLTQQQTRKEGKAKLAHRLALAMGKDGGDPGGVGGYPLVAVCIDKDKNSQNALKYATESLAHKGQTIVLVHVHTKGSSGKTASTAAAAAAEISRRICGFSLTMRACAGGVEDAAGYKQPSDPQMKYLFLPFRCFCTRKDIQCKDVVLDDHDVSKAIVEFAAHAAIEKLVVGATASGGFIRFKAAISSSIAKTAPDFSTVYVVSKGGKVTSVRQAIRQAPAVSPLRSMIQGPKPDHVPTQKWTPTPPPSTTRPDIAGTPKIQENFIMSPFARGVNTSVGKAFPDYSMPESSDISFISSGPRRSVERYPPPLSSGSDGHDHHSFEATRPPSMWGDSFGSDSASRFQSSNSSFTSSLPMQEDMETEMKRLRLELKQTMDMYSTACKEALRAKQKAMELQRWKMEEEQRSQETRLTEESAMAMIEQEKAKARAAIEAAEASQRLAEMEAQKRISAEMKALKETEERLKSMGAGGSRGAVRYRKYTIEEIELATEHFAEARKIGEGGYGPVYKGHLDHTPVAIKVLRPDAAQGRSQFQQEVEVLSCIRHPNMVLLLGACPEYGCLVYEYMANGSLDDCLFRRGGGGGPVIPWQHRFRIAAEIATGLLFLHQTKPEPLVHRDLKPGNILLDRNYVSKISDVGLARLVPPSVADTVTQCHMTSAAGTFCYIDPEYQQTGMLGVKSDVYSLGVMLLQIVTAKPPMGLTHHVARALDHGTIVDMLDPAVQDWPVEEARCFAEISIRCCELRRKDRPDLATVVLPELNRLRALGEDNMQFCNTMSGGGRSSLHSSPYHSNSSMHQPHRQTDMASEHSVGRSAYNANTSEHAMQGRRLNYN</sequence>
<dbReference type="GO" id="GO:0005524">
    <property type="term" value="F:ATP binding"/>
    <property type="evidence" value="ECO:0007669"/>
    <property type="project" value="UniProtKB-KW"/>
</dbReference>
<evidence type="ECO:0000256" key="5">
    <source>
        <dbReference type="ARBA" id="ARBA00022840"/>
    </source>
</evidence>
<feature type="compositionally biased region" description="Basic and acidic residues" evidence="6">
    <location>
        <begin position="1259"/>
        <end position="1269"/>
    </location>
</feature>
<dbReference type="Pfam" id="PF05057">
    <property type="entry name" value="DUF676"/>
    <property type="match status" value="1"/>
</dbReference>
<evidence type="ECO:0000256" key="4">
    <source>
        <dbReference type="ARBA" id="ARBA00022786"/>
    </source>
</evidence>
<dbReference type="EnsemblPlants" id="OPUNC02G32450.1">
    <property type="protein sequence ID" value="OPUNC02G32450.1"/>
    <property type="gene ID" value="OPUNC02G32450"/>
</dbReference>
<dbReference type="Gramene" id="OPUNC02G32450.1">
    <property type="protein sequence ID" value="OPUNC02G32450.1"/>
    <property type="gene ID" value="OPUNC02G32450"/>
</dbReference>
<feature type="region of interest" description="Disordered" evidence="6">
    <location>
        <begin position="1235"/>
        <end position="1270"/>
    </location>
</feature>
<dbReference type="Pfam" id="PF07714">
    <property type="entry name" value="PK_Tyr_Ser-Thr"/>
    <property type="match status" value="1"/>
</dbReference>
<keyword evidence="5" id="KW-0067">ATP-binding</keyword>
<feature type="compositionally biased region" description="Low complexity" evidence="6">
    <location>
        <begin position="1241"/>
        <end position="1255"/>
    </location>
</feature>
<dbReference type="Gene3D" id="3.40.50.620">
    <property type="entry name" value="HUPs"/>
    <property type="match status" value="1"/>
</dbReference>
<dbReference type="PROSITE" id="PS50011">
    <property type="entry name" value="PROTEIN_KINASE_DOM"/>
    <property type="match status" value="1"/>
</dbReference>
<dbReference type="InterPro" id="IPR011009">
    <property type="entry name" value="Kinase-like_dom_sf"/>
</dbReference>
<evidence type="ECO:0000256" key="6">
    <source>
        <dbReference type="SAM" id="MobiDB-lite"/>
    </source>
</evidence>
<evidence type="ECO:0000313" key="9">
    <source>
        <dbReference type="Proteomes" id="UP000026962"/>
    </source>
</evidence>
<dbReference type="Proteomes" id="UP000026962">
    <property type="component" value="Chromosome 2"/>
</dbReference>
<dbReference type="InterPro" id="IPR006016">
    <property type="entry name" value="UspA"/>
</dbReference>
<dbReference type="InterPro" id="IPR000719">
    <property type="entry name" value="Prot_kinase_dom"/>
</dbReference>
<organism evidence="8">
    <name type="scientific">Oryza punctata</name>
    <name type="common">Red rice</name>
    <dbReference type="NCBI Taxonomy" id="4537"/>
    <lineage>
        <taxon>Eukaryota</taxon>
        <taxon>Viridiplantae</taxon>
        <taxon>Streptophyta</taxon>
        <taxon>Embryophyta</taxon>
        <taxon>Tracheophyta</taxon>
        <taxon>Spermatophyta</taxon>
        <taxon>Magnoliopsida</taxon>
        <taxon>Liliopsida</taxon>
        <taxon>Poales</taxon>
        <taxon>Poaceae</taxon>
        <taxon>BOP clade</taxon>
        <taxon>Oryzoideae</taxon>
        <taxon>Oryzeae</taxon>
        <taxon>Oryzinae</taxon>
        <taxon>Oryza</taxon>
    </lineage>
</organism>
<evidence type="ECO:0000259" key="7">
    <source>
        <dbReference type="PROSITE" id="PS50011"/>
    </source>
</evidence>
<dbReference type="PANTHER" id="PTHR45647">
    <property type="entry name" value="OS02G0152300 PROTEIN"/>
    <property type="match status" value="1"/>
</dbReference>
<dbReference type="Gene3D" id="1.10.510.10">
    <property type="entry name" value="Transferase(Phosphotransferase) domain 1"/>
    <property type="match status" value="1"/>
</dbReference>
<proteinExistence type="predicted"/>
<dbReference type="SMART" id="SM00220">
    <property type="entry name" value="S_TKc"/>
    <property type="match status" value="1"/>
</dbReference>
<dbReference type="InterPro" id="IPR014729">
    <property type="entry name" value="Rossmann-like_a/b/a_fold"/>
</dbReference>
<dbReference type="STRING" id="4537.A0A0E0K628"/>
<name>A0A0E0K628_ORYPU</name>
<feature type="domain" description="Protein kinase" evidence="7">
    <location>
        <begin position="953"/>
        <end position="1218"/>
    </location>
</feature>
<dbReference type="InterPro" id="IPR008271">
    <property type="entry name" value="Ser/Thr_kinase_AS"/>
</dbReference>
<dbReference type="InterPro" id="IPR007751">
    <property type="entry name" value="DUF676_lipase-like"/>
</dbReference>
<evidence type="ECO:0000313" key="8">
    <source>
        <dbReference type="EnsemblPlants" id="OPUNC02G32450.1"/>
    </source>
</evidence>
<dbReference type="GO" id="GO:0004672">
    <property type="term" value="F:protein kinase activity"/>
    <property type="evidence" value="ECO:0007669"/>
    <property type="project" value="InterPro"/>
</dbReference>
<reference evidence="8" key="1">
    <citation type="submission" date="2015-04" db="UniProtKB">
        <authorList>
            <consortium name="EnsemblPlants"/>
        </authorList>
    </citation>
    <scope>IDENTIFICATION</scope>
</reference>
<feature type="compositionally biased region" description="Low complexity" evidence="6">
    <location>
        <begin position="798"/>
        <end position="814"/>
    </location>
</feature>
<dbReference type="CDD" id="cd01989">
    <property type="entry name" value="USP_STK_Ubox_N"/>
    <property type="match status" value="1"/>
</dbReference>
<dbReference type="Gramene" id="OPUNC02G32450.2">
    <property type="protein sequence ID" value="OPUNC02G32450.2"/>
    <property type="gene ID" value="OPUNC02G32450"/>
</dbReference>
<comment type="catalytic activity">
    <reaction evidence="1">
        <text>S-ubiquitinyl-[E2 ubiquitin-conjugating enzyme]-L-cysteine + [acceptor protein]-L-lysine = [E2 ubiquitin-conjugating enzyme]-L-cysteine + N(6)-ubiquitinyl-[acceptor protein]-L-lysine.</text>
        <dbReference type="EC" id="2.3.2.27"/>
    </reaction>
</comment>
<dbReference type="FunFam" id="3.30.200.20:FF:000162">
    <property type="entry name" value="Adenine nucleotide alpha hydrolase-like domain kinase"/>
    <property type="match status" value="1"/>
</dbReference>
<reference evidence="8" key="2">
    <citation type="submission" date="2018-05" db="EMBL/GenBank/DDBJ databases">
        <title>OpunRS2 (Oryza punctata Reference Sequence Version 2).</title>
        <authorList>
            <person name="Zhang J."/>
            <person name="Kudrna D."/>
            <person name="Lee S."/>
            <person name="Talag J."/>
            <person name="Welchert J."/>
            <person name="Wing R.A."/>
        </authorList>
    </citation>
    <scope>NUCLEOTIDE SEQUENCE [LARGE SCALE GENOMIC DNA]</scope>
</reference>
<accession>A0A0E0K628</accession>
<dbReference type="eggNOG" id="KOG4372">
    <property type="taxonomic scope" value="Eukaryota"/>
</dbReference>
<dbReference type="SUPFAM" id="SSF53474">
    <property type="entry name" value="alpha/beta-Hydrolases"/>
    <property type="match status" value="1"/>
</dbReference>
<keyword evidence="9" id="KW-1185">Reference proteome</keyword>
<dbReference type="PROSITE" id="PS00108">
    <property type="entry name" value="PROTEIN_KINASE_ST"/>
    <property type="match status" value="1"/>
</dbReference>
<dbReference type="SUPFAM" id="SSF56112">
    <property type="entry name" value="Protein kinase-like (PK-like)"/>
    <property type="match status" value="1"/>
</dbReference>
<dbReference type="OMA" id="AHHNIQC"/>
<dbReference type="InterPro" id="IPR001245">
    <property type="entry name" value="Ser-Thr/Tyr_kinase_cat_dom"/>
</dbReference>
<protein>
    <recommendedName>
        <fullName evidence="2">RING-type E3 ubiquitin transferase</fullName>
        <ecNumber evidence="2">2.3.2.27</ecNumber>
    </recommendedName>
</protein>
<evidence type="ECO:0000256" key="3">
    <source>
        <dbReference type="ARBA" id="ARBA00022741"/>
    </source>
</evidence>
<dbReference type="EnsemblPlants" id="OPUNC02G32450.2">
    <property type="protein sequence ID" value="OPUNC02G32450.2"/>
    <property type="gene ID" value="OPUNC02G32450"/>
</dbReference>
<evidence type="ECO:0000256" key="2">
    <source>
        <dbReference type="ARBA" id="ARBA00012483"/>
    </source>
</evidence>
<keyword evidence="3" id="KW-0547">Nucleotide-binding</keyword>